<evidence type="ECO:0000313" key="14">
    <source>
        <dbReference type="EMBL" id="CAF2084288.1"/>
    </source>
</evidence>
<dbReference type="Proteomes" id="UP000663855">
    <property type="component" value="Unassembled WGS sequence"/>
</dbReference>
<dbReference type="EMBL" id="CAJNRE010009716">
    <property type="protein sequence ID" value="CAF2084288.1"/>
    <property type="molecule type" value="Genomic_DNA"/>
</dbReference>
<dbReference type="GO" id="GO:0042973">
    <property type="term" value="F:glucan endo-1,3-beta-D-glucosidase activity"/>
    <property type="evidence" value="ECO:0007669"/>
    <property type="project" value="UniProtKB-EC"/>
</dbReference>
<dbReference type="InterPro" id="IPR040720">
    <property type="entry name" value="GH81_C"/>
</dbReference>
<evidence type="ECO:0000256" key="9">
    <source>
        <dbReference type="SAM" id="SignalP"/>
    </source>
</evidence>
<evidence type="ECO:0000259" key="11">
    <source>
        <dbReference type="Pfam" id="PF17652"/>
    </source>
</evidence>
<evidence type="ECO:0000256" key="1">
    <source>
        <dbReference type="ARBA" id="ARBA00000382"/>
    </source>
</evidence>
<dbReference type="PROSITE" id="PS52008">
    <property type="entry name" value="GH81"/>
    <property type="match status" value="1"/>
</dbReference>
<dbReference type="InterPro" id="IPR040451">
    <property type="entry name" value="GH81_N"/>
</dbReference>
<name>A0A816SE61_9BILA</name>
<sequence length="754" mass="85067">MVMNLLRSLVLIIVLCKAVCIDVLVPLSTNVPDRTLYPHVIHPRQPKRLNLPILSPLHTNKFYSNAILGDYGNNPLLTHPYVISMSKDSPHGVSISLTEEWSYGPQIDSTRVKYFINRIVKNIQMSALEFLSQQFEVNNVDEPGFACTIKMFQLNSSASITLPLVRGMAYVTFEFVSATPRISTIHYILSVNGRTSGHITGKRFEIVLNNNQTWLLYSLGSEITLEFSGNQLLGTEPVTNVLRLAKKQTESSANAVLDAQVGVYPIACQLQAHVTESQGSYMFKWRLKGNLSRTLLHFTFPHHRQIISLVDGQITNVQAMSASKGLMIGYLGNIWTLTESSLSTMHFLAPRSPAIQYRDLIVAQLKKDLEVRVDLTVSDYYFTGKEFHKYALLCLLAEYYREIAEFNRCMRTLKDGFEVLITRKNANALRYDTTWFGLVSSAGLGQNQELNDFGNSYYNDHHYHWGYFIQAGAIIAHLDPNYVPKIRDWVEGLIRDASNPSPLDTSFPQFRYFDWFSGHSWSQGLFESADGKDQESTSEEINFHYGIALWGLATKSSNIEGLGRLMLGTAKRSTQTYFLMNNDNTAMPKEFIANKVTGIFFENKAEYTTWFGTNPEYIHGIQMIPCTPITEEIRLAKFVEEEWMTILSKIVHNAVPEWKSLLYMNYAIINRHEAFAQLTNVPLDNGVSRTWALYWAATRPSTNDSNGTVSTTKPDLSTVSTTNTASGYTSTMIASVLIQLLLAIIASKPPAMLI</sequence>
<dbReference type="GO" id="GO:0000272">
    <property type="term" value="P:polysaccharide catabolic process"/>
    <property type="evidence" value="ECO:0007669"/>
    <property type="project" value="UniProtKB-KW"/>
</dbReference>
<dbReference type="EMBL" id="CAJOBF010001760">
    <property type="protein sequence ID" value="CAF3981187.1"/>
    <property type="molecule type" value="Genomic_DNA"/>
</dbReference>
<feature type="signal peptide" evidence="9">
    <location>
        <begin position="1"/>
        <end position="20"/>
    </location>
</feature>
<feature type="domain" description="Glycosyl hydrolase family 81 N-terminal" evidence="10">
    <location>
        <begin position="42"/>
        <end position="348"/>
    </location>
</feature>
<evidence type="ECO:0000256" key="8">
    <source>
        <dbReference type="ARBA" id="ARBA00023326"/>
    </source>
</evidence>
<dbReference type="Pfam" id="PF17652">
    <property type="entry name" value="Glyco_hydro81C"/>
    <property type="match status" value="1"/>
</dbReference>
<protein>
    <recommendedName>
        <fullName evidence="3">glucan endo-1,3-beta-D-glucosidase</fullName>
        <ecNumber evidence="3">3.2.1.39</ecNumber>
    </recommendedName>
</protein>
<comment type="similarity">
    <text evidence="2">Belongs to the glycosyl hydrolase 81 family.</text>
</comment>
<accession>A0A816SE61</accession>
<dbReference type="OrthoDB" id="4473401at2759"/>
<dbReference type="AlphaFoldDB" id="A0A816SE61"/>
<dbReference type="GO" id="GO:0071555">
    <property type="term" value="P:cell wall organization"/>
    <property type="evidence" value="ECO:0007669"/>
    <property type="project" value="UniProtKB-KW"/>
</dbReference>
<dbReference type="PANTHER" id="PTHR31983:SF0">
    <property type="entry name" value="GLUCAN ENDO-1,3-BETA-D-GLUCOSIDASE 2"/>
    <property type="match status" value="1"/>
</dbReference>
<dbReference type="Proteomes" id="UP000663824">
    <property type="component" value="Unassembled WGS sequence"/>
</dbReference>
<evidence type="ECO:0000313" key="13">
    <source>
        <dbReference type="EMBL" id="CAF1597128.1"/>
    </source>
</evidence>
<dbReference type="Gene3D" id="2.70.98.30">
    <property type="entry name" value="Golgi alpha-mannosidase II, domain 4"/>
    <property type="match status" value="1"/>
</dbReference>
<evidence type="ECO:0000313" key="12">
    <source>
        <dbReference type="EMBL" id="CAF1297404.1"/>
    </source>
</evidence>
<evidence type="ECO:0000256" key="3">
    <source>
        <dbReference type="ARBA" id="ARBA00012780"/>
    </source>
</evidence>
<dbReference type="EMBL" id="CAJNRF010007773">
    <property type="protein sequence ID" value="CAF2094703.1"/>
    <property type="molecule type" value="Genomic_DNA"/>
</dbReference>
<dbReference type="EMBL" id="CAJNOW010000897">
    <property type="protein sequence ID" value="CAF1297404.1"/>
    <property type="molecule type" value="Genomic_DNA"/>
</dbReference>
<dbReference type="PANTHER" id="PTHR31983">
    <property type="entry name" value="ENDO-1,3(4)-BETA-GLUCANASE 1"/>
    <property type="match status" value="1"/>
</dbReference>
<dbReference type="Proteomes" id="UP000663834">
    <property type="component" value="Unassembled WGS sequence"/>
</dbReference>
<dbReference type="GO" id="GO:0052861">
    <property type="term" value="F:endo-1,3(4)-beta-glucanase activity"/>
    <property type="evidence" value="ECO:0007669"/>
    <property type="project" value="InterPro"/>
</dbReference>
<evidence type="ECO:0000256" key="5">
    <source>
        <dbReference type="ARBA" id="ARBA00023277"/>
    </source>
</evidence>
<keyword evidence="8" id="KW-0624">Polysaccharide degradation</keyword>
<dbReference type="Proteomes" id="UP000681967">
    <property type="component" value="Unassembled WGS sequence"/>
</dbReference>
<keyword evidence="5" id="KW-0119">Carbohydrate metabolism</keyword>
<keyword evidence="4" id="KW-0378">Hydrolase</keyword>
<dbReference type="EMBL" id="CAJNOV010016889">
    <property type="protein sequence ID" value="CAF1597128.1"/>
    <property type="molecule type" value="Genomic_DNA"/>
</dbReference>
<evidence type="ECO:0000259" key="10">
    <source>
        <dbReference type="Pfam" id="PF03639"/>
    </source>
</evidence>
<dbReference type="EMBL" id="CAJNRG010007280">
    <property type="protein sequence ID" value="CAF2092936.1"/>
    <property type="molecule type" value="Genomic_DNA"/>
</dbReference>
<dbReference type="EMBL" id="CAJOBH010000739">
    <property type="protein sequence ID" value="CAF3814238.1"/>
    <property type="molecule type" value="Genomic_DNA"/>
</dbReference>
<evidence type="ECO:0000313" key="17">
    <source>
        <dbReference type="EMBL" id="CAF3814238.1"/>
    </source>
</evidence>
<dbReference type="Proteomes" id="UP000663856">
    <property type="component" value="Unassembled WGS sequence"/>
</dbReference>
<gene>
    <name evidence="17" type="ORF">BYL167_LOCUS3713</name>
    <name evidence="13" type="ORF">CJN711_LOCUS34716</name>
    <name evidence="12" type="ORF">KQP761_LOCUS4596</name>
    <name evidence="14" type="ORF">MBJ925_LOCUS19208</name>
    <name evidence="18" type="ORF">UXM345_LOCUS15054</name>
    <name evidence="16" type="ORF">WKI299_LOCUS18928</name>
    <name evidence="15" type="ORF">XDN619_LOCUS17057</name>
</gene>
<dbReference type="EC" id="3.2.1.39" evidence="3"/>
<keyword evidence="7" id="KW-0961">Cell wall biogenesis/degradation</keyword>
<evidence type="ECO:0000313" key="18">
    <source>
        <dbReference type="EMBL" id="CAF3981187.1"/>
    </source>
</evidence>
<feature type="chain" id="PRO_5035611262" description="glucan endo-1,3-beta-D-glucosidase" evidence="9">
    <location>
        <begin position="21"/>
        <end position="754"/>
    </location>
</feature>
<reference evidence="14" key="1">
    <citation type="submission" date="2021-02" db="EMBL/GenBank/DDBJ databases">
        <authorList>
            <person name="Nowell W R."/>
        </authorList>
    </citation>
    <scope>NUCLEOTIDE SEQUENCE</scope>
</reference>
<dbReference type="InterPro" id="IPR005200">
    <property type="entry name" value="Endo-beta-glucanase"/>
</dbReference>
<dbReference type="Proteomes" id="UP000663887">
    <property type="component" value="Unassembled WGS sequence"/>
</dbReference>
<feature type="domain" description="Glycosyl hydrolase family 81 C-terminal" evidence="11">
    <location>
        <begin position="360"/>
        <end position="693"/>
    </location>
</feature>
<keyword evidence="9" id="KW-0732">Signal</keyword>
<comment type="catalytic activity">
    <reaction evidence="1">
        <text>Hydrolysis of (1-&gt;3)-beta-D-glucosidic linkages in (1-&gt;3)-beta-D-glucans.</text>
        <dbReference type="EC" id="3.2.1.39"/>
    </reaction>
</comment>
<comment type="caution">
    <text evidence="14">The sequence shown here is derived from an EMBL/GenBank/DDBJ whole genome shotgun (WGS) entry which is preliminary data.</text>
</comment>
<evidence type="ECO:0000313" key="16">
    <source>
        <dbReference type="EMBL" id="CAF2094703.1"/>
    </source>
</evidence>
<dbReference type="Pfam" id="PF03639">
    <property type="entry name" value="Glyco_hydro_81"/>
    <property type="match status" value="1"/>
</dbReference>
<dbReference type="Proteomes" id="UP000663842">
    <property type="component" value="Unassembled WGS sequence"/>
</dbReference>
<keyword evidence="6" id="KW-0326">Glycosidase</keyword>
<dbReference type="Gene3D" id="1.20.5.420">
    <property type="entry name" value="Immunoglobulin FC, subunit C"/>
    <property type="match status" value="1"/>
</dbReference>
<evidence type="ECO:0000256" key="2">
    <source>
        <dbReference type="ARBA" id="ARBA00010730"/>
    </source>
</evidence>
<evidence type="ECO:0000256" key="7">
    <source>
        <dbReference type="ARBA" id="ARBA00023316"/>
    </source>
</evidence>
<evidence type="ECO:0000313" key="19">
    <source>
        <dbReference type="Proteomes" id="UP000663824"/>
    </source>
</evidence>
<evidence type="ECO:0000313" key="15">
    <source>
        <dbReference type="EMBL" id="CAF2092936.1"/>
    </source>
</evidence>
<proteinExistence type="inferred from homology"/>
<evidence type="ECO:0000256" key="6">
    <source>
        <dbReference type="ARBA" id="ARBA00023295"/>
    </source>
</evidence>
<evidence type="ECO:0000256" key="4">
    <source>
        <dbReference type="ARBA" id="ARBA00022801"/>
    </source>
</evidence>
<organism evidence="14 19">
    <name type="scientific">Rotaria magnacalcarata</name>
    <dbReference type="NCBI Taxonomy" id="392030"/>
    <lineage>
        <taxon>Eukaryota</taxon>
        <taxon>Metazoa</taxon>
        <taxon>Spiralia</taxon>
        <taxon>Gnathifera</taxon>
        <taxon>Rotifera</taxon>
        <taxon>Eurotatoria</taxon>
        <taxon>Bdelloidea</taxon>
        <taxon>Philodinida</taxon>
        <taxon>Philodinidae</taxon>
        <taxon>Rotaria</taxon>
    </lineage>
</organism>